<dbReference type="EMBL" id="JACCFH010000001">
    <property type="protein sequence ID" value="NYG33862.1"/>
    <property type="molecule type" value="Genomic_DNA"/>
</dbReference>
<dbReference type="GO" id="GO:0003677">
    <property type="term" value="F:DNA binding"/>
    <property type="evidence" value="ECO:0007669"/>
    <property type="project" value="UniProtKB-KW"/>
</dbReference>
<dbReference type="RefSeq" id="WP_246332557.1">
    <property type="nucleotide sequence ID" value="NZ_JACCFH010000001.1"/>
</dbReference>
<evidence type="ECO:0000313" key="4">
    <source>
        <dbReference type="Proteomes" id="UP000518288"/>
    </source>
</evidence>
<keyword evidence="3" id="KW-0238">DNA-binding</keyword>
<dbReference type="InterPro" id="IPR001387">
    <property type="entry name" value="Cro/C1-type_HTH"/>
</dbReference>
<accession>A0A7Y9QYK3</accession>
<evidence type="ECO:0000259" key="2">
    <source>
        <dbReference type="PROSITE" id="PS50943"/>
    </source>
</evidence>
<feature type="domain" description="HTH cro/C1-type" evidence="2">
    <location>
        <begin position="41"/>
        <end position="94"/>
    </location>
</feature>
<proteinExistence type="predicted"/>
<dbReference type="SUPFAM" id="SSF47413">
    <property type="entry name" value="lambda repressor-like DNA-binding domains"/>
    <property type="match status" value="1"/>
</dbReference>
<dbReference type="Pfam" id="PF01381">
    <property type="entry name" value="HTH_3"/>
    <property type="match status" value="1"/>
</dbReference>
<feature type="region of interest" description="Disordered" evidence="1">
    <location>
        <begin position="1"/>
        <end position="25"/>
    </location>
</feature>
<reference evidence="3 4" key="1">
    <citation type="submission" date="2020-07" db="EMBL/GenBank/DDBJ databases">
        <title>Genomic Encyclopedia of Archaeal and Bacterial Type Strains, Phase II (KMG-II): from individual species to whole genera.</title>
        <authorList>
            <person name="Goeker M."/>
        </authorList>
    </citation>
    <scope>NUCLEOTIDE SEQUENCE [LARGE SCALE GENOMIC DNA]</scope>
    <source>
        <strain evidence="3 4">DSM 21226</strain>
    </source>
</reference>
<evidence type="ECO:0000256" key="1">
    <source>
        <dbReference type="SAM" id="MobiDB-lite"/>
    </source>
</evidence>
<protein>
    <submittedName>
        <fullName evidence="3">DNA-binding XRE family transcriptional regulator</fullName>
    </submittedName>
</protein>
<dbReference type="CDD" id="cd00093">
    <property type="entry name" value="HTH_XRE"/>
    <property type="match status" value="1"/>
</dbReference>
<gene>
    <name evidence="3" type="ORF">BDD16_002848</name>
</gene>
<dbReference type="Gene3D" id="1.10.260.40">
    <property type="entry name" value="lambda repressor-like DNA-binding domains"/>
    <property type="match status" value="1"/>
</dbReference>
<sequence>MNRCDDTHPALDCRHDNPASPHPEAHPILVQASLDRLGKRLVRARKLRELTQEDLAHLSDVSLSTLRALEAGADGVALGNFLKVLQGLNLLDQVEDWLDPRRDPETVNFVERRLGGG</sequence>
<name>A0A7Y9QYK3_9BURK</name>
<dbReference type="InterPro" id="IPR010982">
    <property type="entry name" value="Lambda_DNA-bd_dom_sf"/>
</dbReference>
<organism evidence="3 4">
    <name type="scientific">Sphaerotilus montanus</name>
    <dbReference type="NCBI Taxonomy" id="522889"/>
    <lineage>
        <taxon>Bacteria</taxon>
        <taxon>Pseudomonadati</taxon>
        <taxon>Pseudomonadota</taxon>
        <taxon>Betaproteobacteria</taxon>
        <taxon>Burkholderiales</taxon>
        <taxon>Sphaerotilaceae</taxon>
        <taxon>Sphaerotilus</taxon>
    </lineage>
</organism>
<dbReference type="Proteomes" id="UP000518288">
    <property type="component" value="Unassembled WGS sequence"/>
</dbReference>
<comment type="caution">
    <text evidence="3">The sequence shown here is derived from an EMBL/GenBank/DDBJ whole genome shotgun (WGS) entry which is preliminary data.</text>
</comment>
<keyword evidence="4" id="KW-1185">Reference proteome</keyword>
<evidence type="ECO:0000313" key="3">
    <source>
        <dbReference type="EMBL" id="NYG33862.1"/>
    </source>
</evidence>
<feature type="compositionally biased region" description="Basic and acidic residues" evidence="1">
    <location>
        <begin position="1"/>
        <end position="17"/>
    </location>
</feature>
<dbReference type="SMART" id="SM00530">
    <property type="entry name" value="HTH_XRE"/>
    <property type="match status" value="1"/>
</dbReference>
<dbReference type="PROSITE" id="PS50943">
    <property type="entry name" value="HTH_CROC1"/>
    <property type="match status" value="1"/>
</dbReference>
<dbReference type="AlphaFoldDB" id="A0A7Y9QYK3"/>